<reference evidence="1 2" key="1">
    <citation type="submission" date="2019-07" db="EMBL/GenBank/DDBJ databases">
        <title>Lentzea xizangensis sp. nov., isolated from Qinghai-Tibetan Plateau Soils.</title>
        <authorList>
            <person name="Huang J."/>
        </authorList>
    </citation>
    <scope>NUCLEOTIDE SEQUENCE [LARGE SCALE GENOMIC DNA]</scope>
    <source>
        <strain evidence="1 2">FXJ1.1311</strain>
    </source>
</reference>
<dbReference type="SUPFAM" id="SSF109854">
    <property type="entry name" value="DinB/YfiT-like putative metalloenzymes"/>
    <property type="match status" value="1"/>
</dbReference>
<name>A0A563F2N6_9PSEU</name>
<dbReference type="InterPro" id="IPR007061">
    <property type="entry name" value="MST-like"/>
</dbReference>
<dbReference type="Proteomes" id="UP000316639">
    <property type="component" value="Unassembled WGS sequence"/>
</dbReference>
<accession>A0A563F2N6</accession>
<dbReference type="RefSeq" id="WP_146348962.1">
    <property type="nucleotide sequence ID" value="NZ_VOBR01000001.1"/>
</dbReference>
<dbReference type="EMBL" id="VOBR01000001">
    <property type="protein sequence ID" value="TWP54179.1"/>
    <property type="molecule type" value="Genomic_DNA"/>
</dbReference>
<sequence>MTDPKDDLRHYLNEAREAVLWKLEGLGEYDIRRPLTRTGTNLLGLVKHLSIVEVLYFGYVFGRPFPDPPAWLVPDAPPGTDHWATEDESREYVVDVYRRACAHADATFEAVALDDIGVAPWWPEERRRISLHRALVHVIAETQRHAGHADIVRELVDGAIGHGAEQDYLPPVDRAWWDERHHTIEAVARRFA</sequence>
<protein>
    <submittedName>
        <fullName evidence="1">DinB family protein</fullName>
    </submittedName>
</protein>
<evidence type="ECO:0000313" key="2">
    <source>
        <dbReference type="Proteomes" id="UP000316639"/>
    </source>
</evidence>
<comment type="caution">
    <text evidence="1">The sequence shown here is derived from an EMBL/GenBank/DDBJ whole genome shotgun (WGS) entry which is preliminary data.</text>
</comment>
<dbReference type="AlphaFoldDB" id="A0A563F2N6"/>
<dbReference type="InterPro" id="IPR034660">
    <property type="entry name" value="DinB/YfiT-like"/>
</dbReference>
<dbReference type="Pfam" id="PF04978">
    <property type="entry name" value="MST"/>
    <property type="match status" value="1"/>
</dbReference>
<gene>
    <name evidence="1" type="ORF">FKR81_01040</name>
</gene>
<dbReference type="OrthoDB" id="4548523at2"/>
<organism evidence="1 2">
    <name type="scientific">Lentzea tibetensis</name>
    <dbReference type="NCBI Taxonomy" id="2591470"/>
    <lineage>
        <taxon>Bacteria</taxon>
        <taxon>Bacillati</taxon>
        <taxon>Actinomycetota</taxon>
        <taxon>Actinomycetes</taxon>
        <taxon>Pseudonocardiales</taxon>
        <taxon>Pseudonocardiaceae</taxon>
        <taxon>Lentzea</taxon>
    </lineage>
</organism>
<proteinExistence type="predicted"/>
<dbReference type="Gene3D" id="1.20.120.450">
    <property type="entry name" value="dinb family like domain"/>
    <property type="match status" value="1"/>
</dbReference>
<keyword evidence="2" id="KW-1185">Reference proteome</keyword>
<evidence type="ECO:0000313" key="1">
    <source>
        <dbReference type="EMBL" id="TWP54179.1"/>
    </source>
</evidence>